<dbReference type="Gene3D" id="3.40.50.300">
    <property type="entry name" value="P-loop containing nucleotide triphosphate hydrolases"/>
    <property type="match status" value="1"/>
</dbReference>
<keyword evidence="1" id="KW-0067">ATP-binding</keyword>
<keyword evidence="1" id="KW-0547">Nucleotide-binding</keyword>
<dbReference type="EMBL" id="JBHTIS010002155">
    <property type="protein sequence ID" value="MFD1049401.1"/>
    <property type="molecule type" value="Genomic_DNA"/>
</dbReference>
<dbReference type="PANTHER" id="PTHR24220:SF685">
    <property type="entry name" value="ABC TRANSPORTER RELATED"/>
    <property type="match status" value="1"/>
</dbReference>
<feature type="non-terminal residue" evidence="1">
    <location>
        <position position="1"/>
    </location>
</feature>
<gene>
    <name evidence="1" type="ORF">ACFQ1S_29625</name>
</gene>
<dbReference type="PANTHER" id="PTHR24220">
    <property type="entry name" value="IMPORT ATP-BINDING PROTEIN"/>
    <property type="match status" value="1"/>
</dbReference>
<dbReference type="SUPFAM" id="SSF52540">
    <property type="entry name" value="P-loop containing nucleoside triphosphate hydrolases"/>
    <property type="match status" value="1"/>
</dbReference>
<reference evidence="2" key="1">
    <citation type="journal article" date="2019" name="Int. J. Syst. Evol. Microbiol.">
        <title>The Global Catalogue of Microorganisms (GCM) 10K type strain sequencing project: providing services to taxonomists for standard genome sequencing and annotation.</title>
        <authorList>
            <consortium name="The Broad Institute Genomics Platform"/>
            <consortium name="The Broad Institute Genome Sequencing Center for Infectious Disease"/>
            <person name="Wu L."/>
            <person name="Ma J."/>
        </authorList>
    </citation>
    <scope>NUCLEOTIDE SEQUENCE [LARGE SCALE GENOMIC DNA]</scope>
    <source>
        <strain evidence="2">JCM 31486</strain>
    </source>
</reference>
<name>A0ABW3MFE1_9PSEU</name>
<comment type="caution">
    <text evidence="1">The sequence shown here is derived from an EMBL/GenBank/DDBJ whole genome shotgun (WGS) entry which is preliminary data.</text>
</comment>
<accession>A0ABW3MFE1</accession>
<evidence type="ECO:0000313" key="1">
    <source>
        <dbReference type="EMBL" id="MFD1049401.1"/>
    </source>
</evidence>
<dbReference type="GO" id="GO:0005524">
    <property type="term" value="F:ATP binding"/>
    <property type="evidence" value="ECO:0007669"/>
    <property type="project" value="UniProtKB-KW"/>
</dbReference>
<sequence>IVLADEPTGTLDTRTARQVLDLLRAIVTDMGQTVLMVTHDPVAASYADSVVFLADGQLAGAMQRPTPELIAERMTHLGEP</sequence>
<evidence type="ECO:0000313" key="2">
    <source>
        <dbReference type="Proteomes" id="UP001597045"/>
    </source>
</evidence>
<dbReference type="InterPro" id="IPR027417">
    <property type="entry name" value="P-loop_NTPase"/>
</dbReference>
<organism evidence="1 2">
    <name type="scientific">Kibdelosporangium lantanae</name>
    <dbReference type="NCBI Taxonomy" id="1497396"/>
    <lineage>
        <taxon>Bacteria</taxon>
        <taxon>Bacillati</taxon>
        <taxon>Actinomycetota</taxon>
        <taxon>Actinomycetes</taxon>
        <taxon>Pseudonocardiales</taxon>
        <taxon>Pseudonocardiaceae</taxon>
        <taxon>Kibdelosporangium</taxon>
    </lineage>
</organism>
<keyword evidence="2" id="KW-1185">Reference proteome</keyword>
<dbReference type="InterPro" id="IPR015854">
    <property type="entry name" value="ABC_transpr_LolD-like"/>
</dbReference>
<protein>
    <submittedName>
        <fullName evidence="1">ABC transporter ATP-binding protein</fullName>
    </submittedName>
</protein>
<dbReference type="Proteomes" id="UP001597045">
    <property type="component" value="Unassembled WGS sequence"/>
</dbReference>
<proteinExistence type="predicted"/>